<dbReference type="RefSeq" id="WP_125222487.1">
    <property type="nucleotide sequence ID" value="NZ_QUSX01000001.1"/>
</dbReference>
<evidence type="ECO:0000313" key="1">
    <source>
        <dbReference type="EMBL" id="RRQ50665.1"/>
    </source>
</evidence>
<dbReference type="Proteomes" id="UP000286990">
    <property type="component" value="Unassembled WGS sequence"/>
</dbReference>
<name>A0A426RNW8_9FLAO</name>
<evidence type="ECO:0000313" key="2">
    <source>
        <dbReference type="Proteomes" id="UP000286990"/>
    </source>
</evidence>
<comment type="caution">
    <text evidence="1">The sequence shown here is derived from an EMBL/GenBank/DDBJ whole genome shotgun (WGS) entry which is preliminary data.</text>
</comment>
<dbReference type="OrthoDB" id="1447824at2"/>
<reference evidence="2" key="1">
    <citation type="submission" date="2018-08" db="EMBL/GenBank/DDBJ databases">
        <authorList>
            <person name="Khan S.A."/>
            <person name="J S.E."/>
        </authorList>
    </citation>
    <scope>NUCLEOTIDE SEQUENCE [LARGE SCALE GENOMIC DNA]</scope>
    <source>
        <strain evidence="2">PoM-212</strain>
    </source>
</reference>
<gene>
    <name evidence="1" type="ORF">DZC72_09075</name>
</gene>
<dbReference type="EMBL" id="QUSX01000001">
    <property type="protein sequence ID" value="RRQ50665.1"/>
    <property type="molecule type" value="Genomic_DNA"/>
</dbReference>
<reference evidence="2" key="2">
    <citation type="submission" date="2018-12" db="EMBL/GenBank/DDBJ databases">
        <title>Maribacter lutimaris sp. nov., isolated from marine sediment.</title>
        <authorList>
            <person name="Kim K.K."/>
        </authorList>
    </citation>
    <scope>NUCLEOTIDE SEQUENCE [LARGE SCALE GENOMIC DNA]</scope>
    <source>
        <strain evidence="2">PoM-212</strain>
    </source>
</reference>
<proteinExistence type="predicted"/>
<organism evidence="1 2">
    <name type="scientific">Maribacter algicola</name>
    <dbReference type="NCBI Taxonomy" id="2498892"/>
    <lineage>
        <taxon>Bacteria</taxon>
        <taxon>Pseudomonadati</taxon>
        <taxon>Bacteroidota</taxon>
        <taxon>Flavobacteriia</taxon>
        <taxon>Flavobacteriales</taxon>
        <taxon>Flavobacteriaceae</taxon>
        <taxon>Maribacter</taxon>
    </lineage>
</organism>
<keyword evidence="2" id="KW-1185">Reference proteome</keyword>
<protein>
    <submittedName>
        <fullName evidence="1">Uncharacterized protein</fullName>
    </submittedName>
</protein>
<sequence>MIKEALQDGTPDLYLEIKKDIESRLQLLNYWKKRINEDFELIVSKNPIDEIKDLMVQIEDNHARNRKLRVAIFLKENPDFKEQGKNQVNSLILSSLDFLNENAEKEIINLKIAMANLGLSKSKQGQPYFKKVG</sequence>
<accession>A0A426RNW8</accession>
<dbReference type="AlphaFoldDB" id="A0A426RNW8"/>